<feature type="compositionally biased region" description="Low complexity" evidence="1">
    <location>
        <begin position="57"/>
        <end position="67"/>
    </location>
</feature>
<protein>
    <recommendedName>
        <fullName evidence="5">SVSP2</fullName>
    </recommendedName>
</protein>
<reference evidence="3 4" key="1">
    <citation type="journal article" date="2005" name="Science">
        <title>Genome sequence of Theileria parva, a bovine pathogen that transforms lymphocytes.</title>
        <authorList>
            <person name="Gardner M.J."/>
            <person name="Bishop R."/>
            <person name="Shah T."/>
            <person name="de Villiers E.P."/>
            <person name="Carlton J.M."/>
            <person name="Hall N."/>
            <person name="Ren Q."/>
            <person name="Paulsen I.T."/>
            <person name="Pain A."/>
            <person name="Berriman M."/>
            <person name="Wilson R.J.M."/>
            <person name="Sato S."/>
            <person name="Ralph S.A."/>
            <person name="Mann D.J."/>
            <person name="Xiong Z."/>
            <person name="Shallom S.J."/>
            <person name="Weidman J."/>
            <person name="Jiang L."/>
            <person name="Lynn J."/>
            <person name="Weaver B."/>
            <person name="Shoaibi A."/>
            <person name="Domingo A.R."/>
            <person name="Wasawo D."/>
            <person name="Crabtree J."/>
            <person name="Wortman J.R."/>
            <person name="Haas B."/>
            <person name="Angiuoli S.V."/>
            <person name="Creasy T.H."/>
            <person name="Lu C."/>
            <person name="Suh B."/>
            <person name="Silva J.C."/>
            <person name="Utterback T.R."/>
            <person name="Feldblyum T.V."/>
            <person name="Pertea M."/>
            <person name="Allen J."/>
            <person name="Nierman W.C."/>
            <person name="Taracha E.L.N."/>
            <person name="Salzberg S.L."/>
            <person name="White O.R."/>
            <person name="Fitzhugh H.A."/>
            <person name="Morzaria S."/>
            <person name="Venter J.C."/>
            <person name="Fraser C.M."/>
            <person name="Nene V."/>
        </authorList>
    </citation>
    <scope>NUCLEOTIDE SEQUENCE [LARGE SCALE GENOMIC DNA]</scope>
    <source>
        <strain evidence="3 4">Muguga</strain>
    </source>
</reference>
<dbReference type="InParanoid" id="Q4N6E5"/>
<gene>
    <name evidence="3" type="ordered locus">TP01_1225</name>
</gene>
<dbReference type="KEGG" id="tpv:TP01_1225"/>
<organism evidence="3 4">
    <name type="scientific">Theileria parva</name>
    <name type="common">East coast fever infection agent</name>
    <dbReference type="NCBI Taxonomy" id="5875"/>
    <lineage>
        <taxon>Eukaryota</taxon>
        <taxon>Sar</taxon>
        <taxon>Alveolata</taxon>
        <taxon>Apicomplexa</taxon>
        <taxon>Aconoidasida</taxon>
        <taxon>Piroplasmida</taxon>
        <taxon>Theileriidae</taxon>
        <taxon>Theileria</taxon>
    </lineage>
</organism>
<feature type="chain" id="PRO_5004241157" description="SVSP2" evidence="2">
    <location>
        <begin position="22"/>
        <end position="434"/>
    </location>
</feature>
<comment type="caution">
    <text evidence="3">The sequence shown here is derived from an EMBL/GenBank/DDBJ whole genome shotgun (WGS) entry which is preliminary data.</text>
</comment>
<dbReference type="Proteomes" id="UP000001949">
    <property type="component" value="Unassembled WGS sequence"/>
</dbReference>
<dbReference type="eggNOG" id="ENOG502QWVR">
    <property type="taxonomic scope" value="Eukaryota"/>
</dbReference>
<feature type="compositionally biased region" description="Polar residues" evidence="1">
    <location>
        <begin position="151"/>
        <end position="161"/>
    </location>
</feature>
<feature type="compositionally biased region" description="Low complexity" evidence="1">
    <location>
        <begin position="89"/>
        <end position="98"/>
    </location>
</feature>
<evidence type="ECO:0008006" key="5">
    <source>
        <dbReference type="Google" id="ProtNLM"/>
    </source>
</evidence>
<feature type="signal peptide" evidence="2">
    <location>
        <begin position="1"/>
        <end position="21"/>
    </location>
</feature>
<dbReference type="OMA" id="INDEIVW"/>
<dbReference type="VEuPathDB" id="PiroplasmaDB:TpMuguga_01g01225"/>
<evidence type="ECO:0000313" key="4">
    <source>
        <dbReference type="Proteomes" id="UP000001949"/>
    </source>
</evidence>
<dbReference type="AlphaFoldDB" id="Q4N6E5"/>
<sequence length="434" mass="49020">MNKYVIYTYFLVLSIIGFVRSSDKQGASGAGDDDSDDENYDLIVRELETLIEDDSQTVDTSGDTSSSVPIQPGTYSPHPCYQPPPQTTIPPAQTTIPPAQDPNPKPPVTEEAPKYYLISPEKGKDGKYKLIPITHLEYTPPKPKQKPISPTRLSSDTTQISQKKDEVKSTPGKELDQTKPGSSASSEGDSDSEENFDVIVSGIEKLLEDEDAQPITQPENVVSPGAETPAAGTDKLPSIVFLTDDPTGKLVPMNDSKYKILISDRFSIKFKFGARLIKILCDGITVWTYTPGLSYPRTVIFRKVQNIFEVNFNNRVSSCILQNGIWVERVVFAPQELKLYRKSSSGNYYRMTHNKYNIQLTPSQSFQYVFNTPVLCEMIQIEHKIVWIRKPNDPPLLKLTYFSKSYVRLYFRYYSIEIYNSNDSVVTKTFPRNW</sequence>
<evidence type="ECO:0000313" key="3">
    <source>
        <dbReference type="EMBL" id="EAN34463.1"/>
    </source>
</evidence>
<evidence type="ECO:0000256" key="2">
    <source>
        <dbReference type="SAM" id="SignalP"/>
    </source>
</evidence>
<evidence type="ECO:0000256" key="1">
    <source>
        <dbReference type="SAM" id="MobiDB-lite"/>
    </source>
</evidence>
<keyword evidence="4" id="KW-1185">Reference proteome</keyword>
<proteinExistence type="predicted"/>
<feature type="region of interest" description="Disordered" evidence="1">
    <location>
        <begin position="135"/>
        <end position="194"/>
    </location>
</feature>
<feature type="region of interest" description="Disordered" evidence="1">
    <location>
        <begin position="50"/>
        <end position="111"/>
    </location>
</feature>
<dbReference type="EMBL" id="AAGK01000001">
    <property type="protein sequence ID" value="EAN34463.1"/>
    <property type="molecule type" value="Genomic_DNA"/>
</dbReference>
<name>Q4N6E5_THEPA</name>
<accession>Q4N6E5</accession>
<feature type="compositionally biased region" description="Basic and acidic residues" evidence="1">
    <location>
        <begin position="162"/>
        <end position="177"/>
    </location>
</feature>
<dbReference type="GeneID" id="3502403"/>
<feature type="region of interest" description="Disordered" evidence="1">
    <location>
        <begin position="209"/>
        <end position="231"/>
    </location>
</feature>
<keyword evidence="2" id="KW-0732">Signal</keyword>